<dbReference type="AlphaFoldDB" id="A0A914NDI7"/>
<reference evidence="2" key="1">
    <citation type="submission" date="2022-11" db="UniProtKB">
        <authorList>
            <consortium name="WormBaseParasite"/>
        </authorList>
    </citation>
    <scope>IDENTIFICATION</scope>
</reference>
<dbReference type="WBParaSite" id="Minc3s05545g38404">
    <property type="protein sequence ID" value="Minc3s05545g38404"/>
    <property type="gene ID" value="Minc3s05545g38404"/>
</dbReference>
<accession>A0A914NDI7</accession>
<sequence>MHGRSKEFNLFAKLPSFPTKLLVPALSHASKRSSPGAANVSIKSDFVRNFREAIPNSPKSSKIILRKLTKLKITSSSIKSSAICSSRSPRSVLVDLNVCGTHPIF</sequence>
<name>A0A914NDI7_MELIC</name>
<dbReference type="Proteomes" id="UP000887563">
    <property type="component" value="Unplaced"/>
</dbReference>
<organism evidence="1 2">
    <name type="scientific">Meloidogyne incognita</name>
    <name type="common">Southern root-knot nematode worm</name>
    <name type="synonym">Oxyuris incognita</name>
    <dbReference type="NCBI Taxonomy" id="6306"/>
    <lineage>
        <taxon>Eukaryota</taxon>
        <taxon>Metazoa</taxon>
        <taxon>Ecdysozoa</taxon>
        <taxon>Nematoda</taxon>
        <taxon>Chromadorea</taxon>
        <taxon>Rhabditida</taxon>
        <taxon>Tylenchina</taxon>
        <taxon>Tylenchomorpha</taxon>
        <taxon>Tylenchoidea</taxon>
        <taxon>Meloidogynidae</taxon>
        <taxon>Meloidogyninae</taxon>
        <taxon>Meloidogyne</taxon>
        <taxon>Meloidogyne incognita group</taxon>
    </lineage>
</organism>
<keyword evidence="1" id="KW-1185">Reference proteome</keyword>
<proteinExistence type="predicted"/>
<protein>
    <submittedName>
        <fullName evidence="2">Uncharacterized protein</fullName>
    </submittedName>
</protein>
<evidence type="ECO:0000313" key="2">
    <source>
        <dbReference type="WBParaSite" id="Minc3s05545g38404"/>
    </source>
</evidence>
<evidence type="ECO:0000313" key="1">
    <source>
        <dbReference type="Proteomes" id="UP000887563"/>
    </source>
</evidence>